<gene>
    <name evidence="1" type="ORF">SAMN02745176_01013</name>
</gene>
<protein>
    <submittedName>
        <fullName evidence="1">Uncharacterized small protein</fullName>
    </submittedName>
</protein>
<organism evidence="1 2">
    <name type="scientific">Lutispora thermophila DSM 19022</name>
    <dbReference type="NCBI Taxonomy" id="1122184"/>
    <lineage>
        <taxon>Bacteria</taxon>
        <taxon>Bacillati</taxon>
        <taxon>Bacillota</taxon>
        <taxon>Clostridia</taxon>
        <taxon>Lutisporales</taxon>
        <taxon>Lutisporaceae</taxon>
        <taxon>Lutispora</taxon>
    </lineage>
</organism>
<proteinExistence type="predicted"/>
<dbReference type="EMBL" id="FQZS01000006">
    <property type="protein sequence ID" value="SHI68190.1"/>
    <property type="molecule type" value="Genomic_DNA"/>
</dbReference>
<sequence>MDKQLSNFELSEKEKKLIELIRKIEYGEIKVIIQDKLPIRIEEMKKSIKL</sequence>
<dbReference type="RefSeq" id="WP_139249913.1">
    <property type="nucleotide sequence ID" value="NZ_FQZS01000006.1"/>
</dbReference>
<dbReference type="InterPro" id="IPR018743">
    <property type="entry name" value="DUF2292"/>
</dbReference>
<evidence type="ECO:0000313" key="1">
    <source>
        <dbReference type="EMBL" id="SHI68190.1"/>
    </source>
</evidence>
<name>A0A1M6D4K8_9FIRM</name>
<dbReference type="AlphaFoldDB" id="A0A1M6D4K8"/>
<evidence type="ECO:0000313" key="2">
    <source>
        <dbReference type="Proteomes" id="UP000184442"/>
    </source>
</evidence>
<dbReference type="Pfam" id="PF10055">
    <property type="entry name" value="DUF2292"/>
    <property type="match status" value="1"/>
</dbReference>
<accession>A0A1M6D4K8</accession>
<reference evidence="1 2" key="1">
    <citation type="submission" date="2016-11" db="EMBL/GenBank/DDBJ databases">
        <authorList>
            <person name="Jaros S."/>
            <person name="Januszkiewicz K."/>
            <person name="Wedrychowicz H."/>
        </authorList>
    </citation>
    <scope>NUCLEOTIDE SEQUENCE [LARGE SCALE GENOMIC DNA]</scope>
    <source>
        <strain evidence="1 2">DSM 19022</strain>
    </source>
</reference>
<dbReference type="Proteomes" id="UP000184442">
    <property type="component" value="Unassembled WGS sequence"/>
</dbReference>
<keyword evidence="2" id="KW-1185">Reference proteome</keyword>